<protein>
    <recommendedName>
        <fullName evidence="4">Histidine-rich glycoprotein-like</fullName>
    </recommendedName>
</protein>
<keyword evidence="3" id="KW-1185">Reference proteome</keyword>
<feature type="compositionally biased region" description="Basic and acidic residues" evidence="1">
    <location>
        <begin position="96"/>
        <end position="114"/>
    </location>
</feature>
<reference evidence="2 3" key="1">
    <citation type="journal article" date="2016" name="Int. J. Syst. Evol. Microbiol.">
        <title>Pontibacter aydingkolensis sp. nov., isolated from soil of a salt lake.</title>
        <authorList>
            <person name="Osman G."/>
            <person name="Zhang T."/>
            <person name="Lou K."/>
            <person name="Gao Y."/>
            <person name="Chang W."/>
            <person name="Lin Q."/>
            <person name="Yang H.M."/>
            <person name="Huo X.D."/>
            <person name="Wang N."/>
        </authorList>
    </citation>
    <scope>NUCLEOTIDE SEQUENCE [LARGE SCALE GENOMIC DNA]</scope>
    <source>
        <strain evidence="2 3">KACC 19255</strain>
    </source>
</reference>
<comment type="caution">
    <text evidence="2">The sequence shown here is derived from an EMBL/GenBank/DDBJ whole genome shotgun (WGS) entry which is preliminary data.</text>
</comment>
<feature type="region of interest" description="Disordered" evidence="1">
    <location>
        <begin position="1"/>
        <end position="33"/>
    </location>
</feature>
<evidence type="ECO:0008006" key="4">
    <source>
        <dbReference type="Google" id="ProtNLM"/>
    </source>
</evidence>
<dbReference type="EMBL" id="JAHYXK010000002">
    <property type="protein sequence ID" value="MBW7465940.1"/>
    <property type="molecule type" value="Genomic_DNA"/>
</dbReference>
<evidence type="ECO:0000313" key="3">
    <source>
        <dbReference type="Proteomes" id="UP000813018"/>
    </source>
</evidence>
<dbReference type="RefSeq" id="WP_219875835.1">
    <property type="nucleotide sequence ID" value="NZ_JAHYXK010000002.1"/>
</dbReference>
<gene>
    <name evidence="2" type="ORF">K0O23_02590</name>
</gene>
<name>A0ABS7CQ34_9BACT</name>
<sequence length="140" mass="18199">MHYDENDPRHPHHRNRHHRHERHHPRHHEEHFQDFRSRWGEPEPLIHLNHQNRHLHDAGQQEYEKHYRHQDEEWHDPRHNRFEHQEPPIWRQQDVYFDRNNQRADNRWQEEKPHMMPPPQHPDWELRRHPRDERRDERNH</sequence>
<feature type="compositionally biased region" description="Basic residues" evidence="1">
    <location>
        <begin position="10"/>
        <end position="26"/>
    </location>
</feature>
<dbReference type="Proteomes" id="UP000813018">
    <property type="component" value="Unassembled WGS sequence"/>
</dbReference>
<feature type="compositionally biased region" description="Basic and acidic residues" evidence="1">
    <location>
        <begin position="59"/>
        <end position="86"/>
    </location>
</feature>
<evidence type="ECO:0000256" key="1">
    <source>
        <dbReference type="SAM" id="MobiDB-lite"/>
    </source>
</evidence>
<organism evidence="2 3">
    <name type="scientific">Pontibacter aydingkolensis</name>
    <dbReference type="NCBI Taxonomy" id="1911536"/>
    <lineage>
        <taxon>Bacteria</taxon>
        <taxon>Pseudomonadati</taxon>
        <taxon>Bacteroidota</taxon>
        <taxon>Cytophagia</taxon>
        <taxon>Cytophagales</taxon>
        <taxon>Hymenobacteraceae</taxon>
        <taxon>Pontibacter</taxon>
    </lineage>
</organism>
<feature type="region of interest" description="Disordered" evidence="1">
    <location>
        <begin position="59"/>
        <end position="140"/>
    </location>
</feature>
<evidence type="ECO:0000313" key="2">
    <source>
        <dbReference type="EMBL" id="MBW7465940.1"/>
    </source>
</evidence>
<feature type="compositionally biased region" description="Basic and acidic residues" evidence="1">
    <location>
        <begin position="122"/>
        <end position="140"/>
    </location>
</feature>
<accession>A0ABS7CQ34</accession>
<proteinExistence type="predicted"/>